<keyword evidence="2" id="KW-1185">Reference proteome</keyword>
<protein>
    <submittedName>
        <fullName evidence="1">Uncharacterized protein</fullName>
    </submittedName>
</protein>
<accession>A0A5B7GCC1</accession>
<gene>
    <name evidence="1" type="ORF">E2C01_049127</name>
</gene>
<sequence>MATDKLQKPRALMKVMLYSSSSSRSLAALLPHSTHRATLNTSQAAGAIMFMQCNKRRRHSLNNDHSKNATPIIG</sequence>
<dbReference type="EMBL" id="VSRR010012969">
    <property type="protein sequence ID" value="MPC55196.1"/>
    <property type="molecule type" value="Genomic_DNA"/>
</dbReference>
<reference evidence="1 2" key="1">
    <citation type="submission" date="2019-05" db="EMBL/GenBank/DDBJ databases">
        <title>Another draft genome of Portunus trituberculatus and its Hox gene families provides insights of decapod evolution.</title>
        <authorList>
            <person name="Jeong J.-H."/>
            <person name="Song I."/>
            <person name="Kim S."/>
            <person name="Choi T."/>
            <person name="Kim D."/>
            <person name="Ryu S."/>
            <person name="Kim W."/>
        </authorList>
    </citation>
    <scope>NUCLEOTIDE SEQUENCE [LARGE SCALE GENOMIC DNA]</scope>
    <source>
        <tissue evidence="1">Muscle</tissue>
    </source>
</reference>
<proteinExistence type="predicted"/>
<organism evidence="1 2">
    <name type="scientific">Portunus trituberculatus</name>
    <name type="common">Swimming crab</name>
    <name type="synonym">Neptunus trituberculatus</name>
    <dbReference type="NCBI Taxonomy" id="210409"/>
    <lineage>
        <taxon>Eukaryota</taxon>
        <taxon>Metazoa</taxon>
        <taxon>Ecdysozoa</taxon>
        <taxon>Arthropoda</taxon>
        <taxon>Crustacea</taxon>
        <taxon>Multicrustacea</taxon>
        <taxon>Malacostraca</taxon>
        <taxon>Eumalacostraca</taxon>
        <taxon>Eucarida</taxon>
        <taxon>Decapoda</taxon>
        <taxon>Pleocyemata</taxon>
        <taxon>Brachyura</taxon>
        <taxon>Eubrachyura</taxon>
        <taxon>Portunoidea</taxon>
        <taxon>Portunidae</taxon>
        <taxon>Portuninae</taxon>
        <taxon>Portunus</taxon>
    </lineage>
</organism>
<dbReference type="Proteomes" id="UP000324222">
    <property type="component" value="Unassembled WGS sequence"/>
</dbReference>
<dbReference type="AlphaFoldDB" id="A0A5B7GCC1"/>
<comment type="caution">
    <text evidence="1">The sequence shown here is derived from an EMBL/GenBank/DDBJ whole genome shotgun (WGS) entry which is preliminary data.</text>
</comment>
<evidence type="ECO:0000313" key="1">
    <source>
        <dbReference type="EMBL" id="MPC55196.1"/>
    </source>
</evidence>
<evidence type="ECO:0000313" key="2">
    <source>
        <dbReference type="Proteomes" id="UP000324222"/>
    </source>
</evidence>
<name>A0A5B7GCC1_PORTR</name>